<accession>A0A8S3ZME2</accession>
<gene>
    <name evidence="2" type="ORF">CUNI_LOCUS13369</name>
</gene>
<reference evidence="2" key="1">
    <citation type="submission" date="2021-04" db="EMBL/GenBank/DDBJ databases">
        <authorList>
            <consortium name="Molecular Ecology Group"/>
        </authorList>
    </citation>
    <scope>NUCLEOTIDE SEQUENCE</scope>
</reference>
<feature type="region of interest" description="Disordered" evidence="1">
    <location>
        <begin position="101"/>
        <end position="194"/>
    </location>
</feature>
<keyword evidence="3" id="KW-1185">Reference proteome</keyword>
<organism evidence="2 3">
    <name type="scientific">Candidula unifasciata</name>
    <dbReference type="NCBI Taxonomy" id="100452"/>
    <lineage>
        <taxon>Eukaryota</taxon>
        <taxon>Metazoa</taxon>
        <taxon>Spiralia</taxon>
        <taxon>Lophotrochozoa</taxon>
        <taxon>Mollusca</taxon>
        <taxon>Gastropoda</taxon>
        <taxon>Heterobranchia</taxon>
        <taxon>Euthyneura</taxon>
        <taxon>Panpulmonata</taxon>
        <taxon>Eupulmonata</taxon>
        <taxon>Stylommatophora</taxon>
        <taxon>Helicina</taxon>
        <taxon>Helicoidea</taxon>
        <taxon>Geomitridae</taxon>
        <taxon>Candidula</taxon>
    </lineage>
</organism>
<name>A0A8S3ZME2_9EUPU</name>
<feature type="region of interest" description="Disordered" evidence="1">
    <location>
        <begin position="39"/>
        <end position="88"/>
    </location>
</feature>
<feature type="non-terminal residue" evidence="2">
    <location>
        <position position="458"/>
    </location>
</feature>
<comment type="caution">
    <text evidence="2">The sequence shown here is derived from an EMBL/GenBank/DDBJ whole genome shotgun (WGS) entry which is preliminary data.</text>
</comment>
<proteinExistence type="predicted"/>
<evidence type="ECO:0000256" key="1">
    <source>
        <dbReference type="SAM" id="MobiDB-lite"/>
    </source>
</evidence>
<feature type="region of interest" description="Disordered" evidence="1">
    <location>
        <begin position="362"/>
        <end position="414"/>
    </location>
</feature>
<evidence type="ECO:0000313" key="3">
    <source>
        <dbReference type="Proteomes" id="UP000678393"/>
    </source>
</evidence>
<dbReference type="AlphaFoldDB" id="A0A8S3ZME2"/>
<dbReference type="Proteomes" id="UP000678393">
    <property type="component" value="Unassembled WGS sequence"/>
</dbReference>
<evidence type="ECO:0000313" key="2">
    <source>
        <dbReference type="EMBL" id="CAG5127811.1"/>
    </source>
</evidence>
<feature type="compositionally biased region" description="Polar residues" evidence="1">
    <location>
        <begin position="370"/>
        <end position="387"/>
    </location>
</feature>
<feature type="compositionally biased region" description="Polar residues" evidence="1">
    <location>
        <begin position="139"/>
        <end position="152"/>
    </location>
</feature>
<sequence>AAYLASMSAAASHHTAIYGIGGSALPPFLDQTAVSCHGPTPLSLVKQEPKESPGAEKTNKQSEKRPTSYKFDTDSNRGSRESSSLPFSSLTGSLISAQLREPKLSPSSCLEVPSRLDKKCGNSSSSRANNGDLYRGKKTSTNSPACSNPSSKARSEAAPNRPTQSAASGHTAKRTNNSNSAVSSDCKKSSAKSSGNAFNRLQQSAIGNSISASTSSFLSEAPIISVPTHAASPIALATVQLDGVVLSALATPSSAAASSFSTKAIFRNQQSDKPNRTTLGDKDLRRDTHGKFATEANLSSGLSEGIIDTTLNCNEDRSASRKVGGMSGDVITKTNTSICGGTVNPTEDSKLLSDDSCDIIVDSTEKDESTTPVDSVTKSETDTSVGGSTPRIASAADTDMDSDHEDFASQASAETDATNTSLVCVTRMETTCVVTPSGAASSGTRTVYAKTQPVLSVA</sequence>
<protein>
    <submittedName>
        <fullName evidence="2">Uncharacterized protein</fullName>
    </submittedName>
</protein>
<feature type="compositionally biased region" description="Basic and acidic residues" evidence="1">
    <location>
        <begin position="47"/>
        <end position="80"/>
    </location>
</feature>
<dbReference type="EMBL" id="CAJHNH020002802">
    <property type="protein sequence ID" value="CAG5127811.1"/>
    <property type="molecule type" value="Genomic_DNA"/>
</dbReference>
<feature type="non-terminal residue" evidence="2">
    <location>
        <position position="1"/>
    </location>
</feature>